<reference evidence="6 7" key="1">
    <citation type="submission" date="2014-03" db="EMBL/GenBank/DDBJ databases">
        <title>Genome of Haematobacter massiliensis CCUG 47968.</title>
        <authorList>
            <person name="Wang D."/>
            <person name="Wang G."/>
        </authorList>
    </citation>
    <scope>NUCLEOTIDE SEQUENCE [LARGE SCALE GENOMIC DNA]</scope>
    <source>
        <strain evidence="6 7">CCUG 47968</strain>
    </source>
</reference>
<organism evidence="6 7">
    <name type="scientific">Haematobacter massiliensis</name>
    <dbReference type="NCBI Taxonomy" id="195105"/>
    <lineage>
        <taxon>Bacteria</taxon>
        <taxon>Pseudomonadati</taxon>
        <taxon>Pseudomonadota</taxon>
        <taxon>Alphaproteobacteria</taxon>
        <taxon>Rhodobacterales</taxon>
        <taxon>Paracoccaceae</taxon>
        <taxon>Haematobacter</taxon>
    </lineage>
</organism>
<keyword evidence="4" id="KW-0010">Activator</keyword>
<evidence type="ECO:0000313" key="6">
    <source>
        <dbReference type="EMBL" id="KFI29548.1"/>
    </source>
</evidence>
<dbReference type="RefSeq" id="WP_035710549.1">
    <property type="nucleotide sequence ID" value="NZ_CAMIFG010000053.1"/>
</dbReference>
<dbReference type="Gene3D" id="1.10.10.10">
    <property type="entry name" value="Winged helix-like DNA-binding domain superfamily/Winged helix DNA-binding domain"/>
    <property type="match status" value="1"/>
</dbReference>
<keyword evidence="2" id="KW-0805">Transcription regulation</keyword>
<comment type="caution">
    <text evidence="6">The sequence shown here is derived from an EMBL/GenBank/DDBJ whole genome shotgun (WGS) entry which is preliminary data.</text>
</comment>
<dbReference type="AlphaFoldDB" id="A0A086Y5J8"/>
<dbReference type="GO" id="GO:0003677">
    <property type="term" value="F:DNA binding"/>
    <property type="evidence" value="ECO:0007669"/>
    <property type="project" value="UniProtKB-KW"/>
</dbReference>
<dbReference type="PRINTS" id="PR00039">
    <property type="entry name" value="HTHLYSR"/>
</dbReference>
<dbReference type="SUPFAM" id="SSF46785">
    <property type="entry name" value="Winged helix' DNA-binding domain"/>
    <property type="match status" value="1"/>
</dbReference>
<protein>
    <submittedName>
        <fullName evidence="6">LysR family transcriptional regulator</fullName>
    </submittedName>
</protein>
<dbReference type="Pfam" id="PF03466">
    <property type="entry name" value="LysR_substrate"/>
    <property type="match status" value="1"/>
</dbReference>
<dbReference type="eggNOG" id="COG0583">
    <property type="taxonomic scope" value="Bacteria"/>
</dbReference>
<dbReference type="PANTHER" id="PTHR30293:SF0">
    <property type="entry name" value="NITROGEN ASSIMILATION REGULATORY PROTEIN NAC"/>
    <property type="match status" value="1"/>
</dbReference>
<dbReference type="Pfam" id="PF00126">
    <property type="entry name" value="HTH_1"/>
    <property type="match status" value="1"/>
</dbReference>
<dbReference type="STRING" id="195105.CN97_15415"/>
<dbReference type="OrthoDB" id="8479357at2"/>
<accession>A0A086Y5J8</accession>
<sequence length="306" mass="33439">MEINQLITLVHVAELGSISKAADRLNIVQPALSRQIRLLEEELGVPLFERHGRGVAITPAGQQAVDHAVRVLAEIDSLRRAVEEGRSSFRGMVRIGATPTVAELMTVPLMVQIKKDHPDLAVRFSSAFTGYLVDWMTRGELDVMISYDPVSTRSLRVRPVLMESLFLIGPPGVLNVEQPVRFRDLADQPLVLPSPRHGLRAIFDQCARVAGITFTQVIEADSFASMIDLTRAGFGATILPVAPIHKPLAAGELSCAPLVDPAPERKLALCYSADRPVSPAARYVGELFIRLTEEGVRSGIWKGTLL</sequence>
<proteinExistence type="inferred from homology"/>
<dbReference type="PROSITE" id="PS50931">
    <property type="entry name" value="HTH_LYSR"/>
    <property type="match status" value="1"/>
</dbReference>
<dbReference type="GO" id="GO:0003700">
    <property type="term" value="F:DNA-binding transcription factor activity"/>
    <property type="evidence" value="ECO:0007669"/>
    <property type="project" value="InterPro"/>
</dbReference>
<evidence type="ECO:0000256" key="5">
    <source>
        <dbReference type="ARBA" id="ARBA00023163"/>
    </source>
</evidence>
<dbReference type="InterPro" id="IPR005119">
    <property type="entry name" value="LysR_subst-bd"/>
</dbReference>
<evidence type="ECO:0000256" key="1">
    <source>
        <dbReference type="ARBA" id="ARBA00009437"/>
    </source>
</evidence>
<evidence type="ECO:0000256" key="4">
    <source>
        <dbReference type="ARBA" id="ARBA00023159"/>
    </source>
</evidence>
<keyword evidence="7" id="KW-1185">Reference proteome</keyword>
<dbReference type="PANTHER" id="PTHR30293">
    <property type="entry name" value="TRANSCRIPTIONAL REGULATORY PROTEIN NAC-RELATED"/>
    <property type="match status" value="1"/>
</dbReference>
<keyword evidence="3" id="KW-0238">DNA-binding</keyword>
<dbReference type="InterPro" id="IPR000847">
    <property type="entry name" value="LysR_HTH_N"/>
</dbReference>
<comment type="similarity">
    <text evidence="1">Belongs to the LysR transcriptional regulatory family.</text>
</comment>
<dbReference type="SUPFAM" id="SSF53850">
    <property type="entry name" value="Periplasmic binding protein-like II"/>
    <property type="match status" value="1"/>
</dbReference>
<evidence type="ECO:0000256" key="3">
    <source>
        <dbReference type="ARBA" id="ARBA00023125"/>
    </source>
</evidence>
<dbReference type="GO" id="GO:2000142">
    <property type="term" value="P:regulation of DNA-templated transcription initiation"/>
    <property type="evidence" value="ECO:0007669"/>
    <property type="project" value="TreeGrafter"/>
</dbReference>
<dbReference type="EMBL" id="JGYG01000005">
    <property type="protein sequence ID" value="KFI29548.1"/>
    <property type="molecule type" value="Genomic_DNA"/>
</dbReference>
<dbReference type="CDD" id="cd08433">
    <property type="entry name" value="PBP2_Nac"/>
    <property type="match status" value="1"/>
</dbReference>
<dbReference type="InterPro" id="IPR036390">
    <property type="entry name" value="WH_DNA-bd_sf"/>
</dbReference>
<dbReference type="FunFam" id="1.10.10.10:FF:000001">
    <property type="entry name" value="LysR family transcriptional regulator"/>
    <property type="match status" value="1"/>
</dbReference>
<evidence type="ECO:0000256" key="2">
    <source>
        <dbReference type="ARBA" id="ARBA00023015"/>
    </source>
</evidence>
<dbReference type="InterPro" id="IPR036388">
    <property type="entry name" value="WH-like_DNA-bd_sf"/>
</dbReference>
<name>A0A086Y5J8_9RHOB</name>
<dbReference type="Proteomes" id="UP000028826">
    <property type="component" value="Unassembled WGS sequence"/>
</dbReference>
<dbReference type="Gene3D" id="3.40.190.290">
    <property type="match status" value="1"/>
</dbReference>
<evidence type="ECO:0000313" key="7">
    <source>
        <dbReference type="Proteomes" id="UP000028826"/>
    </source>
</evidence>
<keyword evidence="5" id="KW-0804">Transcription</keyword>
<gene>
    <name evidence="6" type="ORF">CN97_15415</name>
</gene>